<keyword evidence="2" id="KW-1185">Reference proteome</keyword>
<accession>A0AAE0YWT5</accession>
<proteinExistence type="predicted"/>
<comment type="caution">
    <text evidence="1">The sequence shown here is derived from an EMBL/GenBank/DDBJ whole genome shotgun (WGS) entry which is preliminary data.</text>
</comment>
<sequence length="111" mass="12026">MPSTMLRIGLNVLSAILDMATFQPFFSFLGSVDILSVCLHAQLVDSDIDVVAEAHGTMRAYSGAITGLEDLSAVNFGSNSEDILGCCLMFLFPERLLQEERDVKLVGLLIS</sequence>
<name>A0AAE0YWT5_9GAST</name>
<dbReference type="AlphaFoldDB" id="A0AAE0YWT5"/>
<gene>
    <name evidence="1" type="ORF">RRG08_058808</name>
</gene>
<organism evidence="1 2">
    <name type="scientific">Elysia crispata</name>
    <name type="common">lettuce slug</name>
    <dbReference type="NCBI Taxonomy" id="231223"/>
    <lineage>
        <taxon>Eukaryota</taxon>
        <taxon>Metazoa</taxon>
        <taxon>Spiralia</taxon>
        <taxon>Lophotrochozoa</taxon>
        <taxon>Mollusca</taxon>
        <taxon>Gastropoda</taxon>
        <taxon>Heterobranchia</taxon>
        <taxon>Euthyneura</taxon>
        <taxon>Panpulmonata</taxon>
        <taxon>Sacoglossa</taxon>
        <taxon>Placobranchoidea</taxon>
        <taxon>Plakobranchidae</taxon>
        <taxon>Elysia</taxon>
    </lineage>
</organism>
<reference evidence="1" key="1">
    <citation type="journal article" date="2023" name="G3 (Bethesda)">
        <title>A reference genome for the long-term kleptoplast-retaining sea slug Elysia crispata morphotype clarki.</title>
        <authorList>
            <person name="Eastman K.E."/>
            <person name="Pendleton A.L."/>
            <person name="Shaikh M.A."/>
            <person name="Suttiyut T."/>
            <person name="Ogas R."/>
            <person name="Tomko P."/>
            <person name="Gavelis G."/>
            <person name="Widhalm J.R."/>
            <person name="Wisecaver J.H."/>
        </authorList>
    </citation>
    <scope>NUCLEOTIDE SEQUENCE</scope>
    <source>
        <strain evidence="1">ECLA1</strain>
    </source>
</reference>
<evidence type="ECO:0000313" key="1">
    <source>
        <dbReference type="EMBL" id="KAK3758540.1"/>
    </source>
</evidence>
<dbReference type="EMBL" id="JAWDGP010005269">
    <property type="protein sequence ID" value="KAK3758540.1"/>
    <property type="molecule type" value="Genomic_DNA"/>
</dbReference>
<evidence type="ECO:0000313" key="2">
    <source>
        <dbReference type="Proteomes" id="UP001283361"/>
    </source>
</evidence>
<dbReference type="Proteomes" id="UP001283361">
    <property type="component" value="Unassembled WGS sequence"/>
</dbReference>
<protein>
    <submittedName>
        <fullName evidence="1">Uncharacterized protein</fullName>
    </submittedName>
</protein>